<dbReference type="GO" id="GO:0006310">
    <property type="term" value="P:DNA recombination"/>
    <property type="evidence" value="ECO:0007669"/>
    <property type="project" value="UniProtKB-KW"/>
</dbReference>
<dbReference type="PANTHER" id="PTHR30349:SF41">
    <property type="entry name" value="INTEGRASE_RECOMBINASE PROTEIN MJ0367-RELATED"/>
    <property type="match status" value="1"/>
</dbReference>
<evidence type="ECO:0000256" key="4">
    <source>
        <dbReference type="ARBA" id="ARBA00023172"/>
    </source>
</evidence>
<reference evidence="6 7" key="1">
    <citation type="submission" date="2018-05" db="EMBL/GenBank/DDBJ databases">
        <title>Genomic Encyclopedia of Type Strains, Phase IV (KMG-V): Genome sequencing to study the core and pangenomes of soil and plant-associated prokaryotes.</title>
        <authorList>
            <person name="Whitman W."/>
        </authorList>
    </citation>
    <scope>NUCLEOTIDE SEQUENCE [LARGE SCALE GENOMIC DNA]</scope>
    <source>
        <strain evidence="6 7">SLV-132</strain>
    </source>
</reference>
<keyword evidence="7" id="KW-1185">Reference proteome</keyword>
<dbReference type="GO" id="GO:0015074">
    <property type="term" value="P:DNA integration"/>
    <property type="evidence" value="ECO:0007669"/>
    <property type="project" value="UniProtKB-KW"/>
</dbReference>
<dbReference type="PANTHER" id="PTHR30349">
    <property type="entry name" value="PHAGE INTEGRASE-RELATED"/>
    <property type="match status" value="1"/>
</dbReference>
<dbReference type="SUPFAM" id="SSF56349">
    <property type="entry name" value="DNA breaking-rejoining enzymes"/>
    <property type="match status" value="1"/>
</dbReference>
<proteinExistence type="inferred from homology"/>
<organism evidence="6 7">
    <name type="scientific">Cupriavidus plantarum</name>
    <dbReference type="NCBI Taxonomy" id="942865"/>
    <lineage>
        <taxon>Bacteria</taxon>
        <taxon>Pseudomonadati</taxon>
        <taxon>Pseudomonadota</taxon>
        <taxon>Betaproteobacteria</taxon>
        <taxon>Burkholderiales</taxon>
        <taxon>Burkholderiaceae</taxon>
        <taxon>Cupriavidus</taxon>
    </lineage>
</organism>
<dbReference type="GO" id="GO:0003677">
    <property type="term" value="F:DNA binding"/>
    <property type="evidence" value="ECO:0007669"/>
    <property type="project" value="UniProtKB-KW"/>
</dbReference>
<evidence type="ECO:0000256" key="3">
    <source>
        <dbReference type="ARBA" id="ARBA00023125"/>
    </source>
</evidence>
<dbReference type="InterPro" id="IPR002104">
    <property type="entry name" value="Integrase_catalytic"/>
</dbReference>
<dbReference type="InterPro" id="IPR050090">
    <property type="entry name" value="Tyrosine_recombinase_XerCD"/>
</dbReference>
<comment type="similarity">
    <text evidence="1">Belongs to the 'phage' integrase family.</text>
</comment>
<sequence>MVFTEAKTFDRRAAAASWLEKRERELAKPGALDAAKQEDPTLAEVIKKFTEESTKEIGRTKTQVLRTIANSDFGQKRCSQIDSTDIVAYARSLEVQPQTAGNYMAHLGSVFSIARPAWGYPLSEQAMEDARKVLGKLGAISKSQRRERRPTLDELDKLMTHFGEIRAKRVDSNDMQAITAFAIFSTRRQEEISLLTYEDLDVAHSRIMVRDMKHPGQKVGNDQWCDLPPEALRIIQAQPHKTGRIFRANADAISAAFTRACQFLVIDNLHFHDLRHEGASRLFELGLTIPHVAAVTGHRSWSSLQRYTHLRHTGNRFAGWKWLDVIAPQEENSTRAA</sequence>
<dbReference type="Gene3D" id="1.10.443.10">
    <property type="entry name" value="Intergrase catalytic core"/>
    <property type="match status" value="1"/>
</dbReference>
<dbReference type="CDD" id="cd00796">
    <property type="entry name" value="INT_Rci_Hp1_C"/>
    <property type="match status" value="1"/>
</dbReference>
<feature type="domain" description="Tyr recombinase" evidence="5">
    <location>
        <begin position="145"/>
        <end position="322"/>
    </location>
</feature>
<dbReference type="InterPro" id="IPR011010">
    <property type="entry name" value="DNA_brk_join_enz"/>
</dbReference>
<dbReference type="EMBL" id="QGGT01000001">
    <property type="protein sequence ID" value="PWK37648.1"/>
    <property type="molecule type" value="Genomic_DNA"/>
</dbReference>
<evidence type="ECO:0000313" key="6">
    <source>
        <dbReference type="EMBL" id="PWK37648.1"/>
    </source>
</evidence>
<evidence type="ECO:0000259" key="5">
    <source>
        <dbReference type="PROSITE" id="PS51898"/>
    </source>
</evidence>
<keyword evidence="3" id="KW-0238">DNA-binding</keyword>
<name>A0A316F1P1_9BURK</name>
<keyword evidence="4" id="KW-0233">DNA recombination</keyword>
<dbReference type="PROSITE" id="PS51898">
    <property type="entry name" value="TYR_RECOMBINASE"/>
    <property type="match status" value="1"/>
</dbReference>
<gene>
    <name evidence="6" type="ORF">C7419_1011531</name>
</gene>
<dbReference type="AlphaFoldDB" id="A0A316F1P1"/>
<dbReference type="Proteomes" id="UP000245754">
    <property type="component" value="Unassembled WGS sequence"/>
</dbReference>
<accession>A0A316F1P1</accession>
<evidence type="ECO:0000256" key="2">
    <source>
        <dbReference type="ARBA" id="ARBA00022908"/>
    </source>
</evidence>
<dbReference type="Pfam" id="PF00589">
    <property type="entry name" value="Phage_integrase"/>
    <property type="match status" value="1"/>
</dbReference>
<evidence type="ECO:0000313" key="7">
    <source>
        <dbReference type="Proteomes" id="UP000245754"/>
    </source>
</evidence>
<protein>
    <submittedName>
        <fullName evidence="6">Phage integrase family protein</fullName>
    </submittedName>
</protein>
<evidence type="ECO:0000256" key="1">
    <source>
        <dbReference type="ARBA" id="ARBA00008857"/>
    </source>
</evidence>
<comment type="caution">
    <text evidence="6">The sequence shown here is derived from an EMBL/GenBank/DDBJ whole genome shotgun (WGS) entry which is preliminary data.</text>
</comment>
<dbReference type="InterPro" id="IPR013762">
    <property type="entry name" value="Integrase-like_cat_sf"/>
</dbReference>
<keyword evidence="2" id="KW-0229">DNA integration</keyword>